<evidence type="ECO:0000313" key="9">
    <source>
        <dbReference type="Proteomes" id="UP000315577"/>
    </source>
</evidence>
<reference evidence="7 9" key="2">
    <citation type="submission" date="2019-07" db="EMBL/GenBank/DDBJ databases">
        <title>Tepidimonas ignava SPS-1037 draft genome.</title>
        <authorList>
            <person name="Da Costa M.S."/>
            <person name="Froufe H.J.C."/>
            <person name="Egas C."/>
            <person name="Albuquerque L."/>
        </authorList>
    </citation>
    <scope>NUCLEOTIDE SEQUENCE [LARGE SCALE GENOMIC DNA]</scope>
    <source>
        <strain evidence="7 9">SPS-1037</strain>
    </source>
</reference>
<keyword evidence="6" id="KW-0378">Hydrolase</keyword>
<comment type="catalytic activity">
    <reaction evidence="2">
        <text>4-(gamma-L-glutamylamino)butanoate + H2O = 4-aminobutanoate + L-glutamate</text>
        <dbReference type="Rhea" id="RHEA:19737"/>
        <dbReference type="ChEBI" id="CHEBI:15377"/>
        <dbReference type="ChEBI" id="CHEBI:29985"/>
        <dbReference type="ChEBI" id="CHEBI:58800"/>
        <dbReference type="ChEBI" id="CHEBI:59888"/>
        <dbReference type="EC" id="3.5.1.94"/>
    </reaction>
</comment>
<evidence type="ECO:0000256" key="2">
    <source>
        <dbReference type="ARBA" id="ARBA00052718"/>
    </source>
</evidence>
<organism evidence="6 8">
    <name type="scientific">Tepidimonas ignava</name>
    <dbReference type="NCBI Taxonomy" id="114249"/>
    <lineage>
        <taxon>Bacteria</taxon>
        <taxon>Pseudomonadati</taxon>
        <taxon>Pseudomonadota</taxon>
        <taxon>Betaproteobacteria</taxon>
        <taxon>Burkholderiales</taxon>
        <taxon>Tepidimonas</taxon>
    </lineage>
</organism>
<dbReference type="FunFam" id="3.40.50.880:FF:000030">
    <property type="entry name" value="Gamma-glutamyl-gamma-aminobutyrate hydrolase PuuD"/>
    <property type="match status" value="1"/>
</dbReference>
<reference evidence="6 8" key="1">
    <citation type="submission" date="2019-03" db="EMBL/GenBank/DDBJ databases">
        <title>Genomic Encyclopedia of Type Strains, Phase IV (KMG-IV): sequencing the most valuable type-strain genomes for metagenomic binning, comparative biology and taxonomic classification.</title>
        <authorList>
            <person name="Goeker M."/>
        </authorList>
    </citation>
    <scope>NUCLEOTIDE SEQUENCE [LARGE SCALE GENOMIC DNA]</scope>
    <source>
        <strain evidence="6 8">DSM 12034</strain>
    </source>
</reference>
<dbReference type="GO" id="GO:0005829">
    <property type="term" value="C:cytosol"/>
    <property type="evidence" value="ECO:0007669"/>
    <property type="project" value="TreeGrafter"/>
</dbReference>
<sequence>MGRIMHVESAPPWVWMPADHRLMGETLHAQPYLVLGDKYARAVKVGAQAQPVMFPLASADEVPALLAQVDGVVLTGSPSNVHPRHFGEPVADPSLPLDEARDEVTLAVVRAALAAGVPLLGICRGFQEINVALGGSLHQAVHALPGHLDHREPKHLPLEQQYAPRHAVTLQPGSLLQALAGGAMTAQVNSLHGQGIKRLGQGLRAVAHAPDGLIEAVEFEHARAFALAVQWHPEWRCWDDPLSSAIFAAFGRAVRQRRQQRLADARAYAAAPETPA</sequence>
<proteinExistence type="inferred from homology"/>
<accession>A0A4V2UVJ8</accession>
<dbReference type="GO" id="GO:0006598">
    <property type="term" value="P:polyamine catabolic process"/>
    <property type="evidence" value="ECO:0007669"/>
    <property type="project" value="TreeGrafter"/>
</dbReference>
<dbReference type="Proteomes" id="UP000295536">
    <property type="component" value="Unassembled WGS sequence"/>
</dbReference>
<evidence type="ECO:0000256" key="5">
    <source>
        <dbReference type="ARBA" id="ARBA00066788"/>
    </source>
</evidence>
<protein>
    <recommendedName>
        <fullName evidence="5">gamma-glutamyl-gamma-aminobutyrate hydrolase</fullName>
        <ecNumber evidence="5">3.5.1.94</ecNumber>
    </recommendedName>
</protein>
<dbReference type="AlphaFoldDB" id="A0A4V2UVJ8"/>
<name>A0A4V2UVJ8_9BURK</name>
<dbReference type="CDD" id="cd01745">
    <property type="entry name" value="GATase1_2"/>
    <property type="match status" value="1"/>
</dbReference>
<dbReference type="Gene3D" id="3.40.50.880">
    <property type="match status" value="1"/>
</dbReference>
<dbReference type="PANTHER" id="PTHR43235">
    <property type="entry name" value="GLUTAMINE AMIDOTRANSFERASE PB2B2.05-RELATED"/>
    <property type="match status" value="1"/>
</dbReference>
<evidence type="ECO:0000313" key="8">
    <source>
        <dbReference type="Proteomes" id="UP000295536"/>
    </source>
</evidence>
<comment type="caution">
    <text evidence="6">The sequence shown here is derived from an EMBL/GenBank/DDBJ whole genome shotgun (WGS) entry which is preliminary data.</text>
</comment>
<keyword evidence="9" id="KW-1185">Reference proteome</keyword>
<comment type="function">
    <text evidence="3">Involved in the breakdown of putrescine via hydrolysis of the gamma-glutamyl linkage of gamma-glutamyl-gamma-aminobutyrate.</text>
</comment>
<dbReference type="InterPro" id="IPR029062">
    <property type="entry name" value="Class_I_gatase-like"/>
</dbReference>
<dbReference type="EMBL" id="SMAH01000013">
    <property type="protein sequence ID" value="TCS96057.1"/>
    <property type="molecule type" value="Genomic_DNA"/>
</dbReference>
<gene>
    <name evidence="7" type="primary">puuD</name>
    <name evidence="6" type="ORF">EDC36_11314</name>
    <name evidence="7" type="ORF">Tigna_01714</name>
</gene>
<comment type="similarity">
    <text evidence="1">Belongs to the peptidase C26 family.</text>
</comment>
<evidence type="ECO:0000313" key="7">
    <source>
        <dbReference type="EMBL" id="TSE21077.1"/>
    </source>
</evidence>
<dbReference type="GO" id="GO:0033969">
    <property type="term" value="F:gamma-glutamyl-gamma-aminobutyrate hydrolase activity"/>
    <property type="evidence" value="ECO:0007669"/>
    <property type="project" value="UniProtKB-EC"/>
</dbReference>
<dbReference type="Proteomes" id="UP000315577">
    <property type="component" value="Unassembled WGS sequence"/>
</dbReference>
<dbReference type="PANTHER" id="PTHR43235:SF1">
    <property type="entry name" value="GLUTAMINE AMIDOTRANSFERASE PB2B2.05-RELATED"/>
    <property type="match status" value="1"/>
</dbReference>
<dbReference type="InterPro" id="IPR011697">
    <property type="entry name" value="Peptidase_C26"/>
</dbReference>
<comment type="pathway">
    <text evidence="4">Amine and polyamine degradation; putrescine degradation; 4-aminobutanoate from putrescine: step 4/4.</text>
</comment>
<dbReference type="SUPFAM" id="SSF52317">
    <property type="entry name" value="Class I glutamine amidotransferase-like"/>
    <property type="match status" value="1"/>
</dbReference>
<evidence type="ECO:0000256" key="4">
    <source>
        <dbReference type="ARBA" id="ARBA00060634"/>
    </source>
</evidence>
<evidence type="ECO:0000313" key="6">
    <source>
        <dbReference type="EMBL" id="TCS96057.1"/>
    </source>
</evidence>
<dbReference type="PROSITE" id="PS51273">
    <property type="entry name" value="GATASE_TYPE_1"/>
    <property type="match status" value="1"/>
</dbReference>
<dbReference type="EC" id="3.5.1.94" evidence="5"/>
<dbReference type="EMBL" id="VJNC01000011">
    <property type="protein sequence ID" value="TSE21077.1"/>
    <property type="molecule type" value="Genomic_DNA"/>
</dbReference>
<dbReference type="Pfam" id="PF07722">
    <property type="entry name" value="Peptidase_C26"/>
    <property type="match status" value="1"/>
</dbReference>
<evidence type="ECO:0000256" key="1">
    <source>
        <dbReference type="ARBA" id="ARBA00011083"/>
    </source>
</evidence>
<evidence type="ECO:0000256" key="3">
    <source>
        <dbReference type="ARBA" id="ARBA00055068"/>
    </source>
</evidence>
<dbReference type="InterPro" id="IPR044668">
    <property type="entry name" value="PuuD-like"/>
</dbReference>